<dbReference type="InterPro" id="IPR003593">
    <property type="entry name" value="AAA+_ATPase"/>
</dbReference>
<keyword evidence="1" id="KW-0547">Nucleotide-binding</keyword>
<gene>
    <name evidence="4" type="ORF">V5799_032235</name>
</gene>
<name>A0AAQ4DRT0_AMBAM</name>
<dbReference type="GO" id="GO:0005524">
    <property type="term" value="F:ATP binding"/>
    <property type="evidence" value="ECO:0007669"/>
    <property type="project" value="UniProtKB-KW"/>
</dbReference>
<dbReference type="InterPro" id="IPR027417">
    <property type="entry name" value="P-loop_NTPase"/>
</dbReference>
<dbReference type="PROSITE" id="PS50893">
    <property type="entry name" value="ABC_TRANSPORTER_2"/>
    <property type="match status" value="1"/>
</dbReference>
<dbReference type="SUPFAM" id="SSF52540">
    <property type="entry name" value="P-loop containing nucleoside triphosphate hydrolases"/>
    <property type="match status" value="1"/>
</dbReference>
<dbReference type="InterPro" id="IPR026082">
    <property type="entry name" value="ABCA"/>
</dbReference>
<feature type="domain" description="ABC transporter" evidence="3">
    <location>
        <begin position="69"/>
        <end position="299"/>
    </location>
</feature>
<dbReference type="InterPro" id="IPR003439">
    <property type="entry name" value="ABC_transporter-like_ATP-bd"/>
</dbReference>
<protein>
    <recommendedName>
        <fullName evidence="3">ABC transporter domain-containing protein</fullName>
    </recommendedName>
</protein>
<keyword evidence="5" id="KW-1185">Reference proteome</keyword>
<dbReference type="GO" id="GO:0005319">
    <property type="term" value="F:lipid transporter activity"/>
    <property type="evidence" value="ECO:0007669"/>
    <property type="project" value="TreeGrafter"/>
</dbReference>
<reference evidence="4 5" key="1">
    <citation type="journal article" date="2023" name="Arcadia Sci">
        <title>De novo assembly of a long-read Amblyomma americanum tick genome.</title>
        <authorList>
            <person name="Chou S."/>
            <person name="Poskanzer K.E."/>
            <person name="Rollins M."/>
            <person name="Thuy-Boun P.S."/>
        </authorList>
    </citation>
    <scope>NUCLEOTIDE SEQUENCE [LARGE SCALE GENOMIC DNA]</scope>
    <source>
        <strain evidence="4">F_SG_1</strain>
        <tissue evidence="4">Salivary glands</tissue>
    </source>
</reference>
<dbReference type="EMBL" id="JARKHS020027659">
    <property type="protein sequence ID" value="KAK8765170.1"/>
    <property type="molecule type" value="Genomic_DNA"/>
</dbReference>
<dbReference type="PANTHER" id="PTHR19229:SF250">
    <property type="entry name" value="ABC TRANSPORTER DOMAIN-CONTAINING PROTEIN-RELATED"/>
    <property type="match status" value="1"/>
</dbReference>
<evidence type="ECO:0000313" key="5">
    <source>
        <dbReference type="Proteomes" id="UP001321473"/>
    </source>
</evidence>
<evidence type="ECO:0000313" key="4">
    <source>
        <dbReference type="EMBL" id="KAK8765170.1"/>
    </source>
</evidence>
<dbReference type="SMART" id="SM00382">
    <property type="entry name" value="AAA"/>
    <property type="match status" value="1"/>
</dbReference>
<dbReference type="AlphaFoldDB" id="A0AAQ4DRT0"/>
<keyword evidence="2" id="KW-0067">ATP-binding</keyword>
<proteinExistence type="predicted"/>
<evidence type="ECO:0000259" key="3">
    <source>
        <dbReference type="PROSITE" id="PS50893"/>
    </source>
</evidence>
<dbReference type="Gene3D" id="3.40.50.300">
    <property type="entry name" value="P-loop containing nucleotide triphosphate hydrolases"/>
    <property type="match status" value="1"/>
</dbReference>
<comment type="caution">
    <text evidence="4">The sequence shown here is derived from an EMBL/GenBank/DDBJ whole genome shotgun (WGS) entry which is preliminary data.</text>
</comment>
<dbReference type="GO" id="GO:0016887">
    <property type="term" value="F:ATP hydrolysis activity"/>
    <property type="evidence" value="ECO:0007669"/>
    <property type="project" value="InterPro"/>
</dbReference>
<dbReference type="Proteomes" id="UP001321473">
    <property type="component" value="Unassembled WGS sequence"/>
</dbReference>
<dbReference type="PANTHER" id="PTHR19229">
    <property type="entry name" value="ATP-BINDING CASSETTE TRANSPORTER SUBFAMILY A ABCA"/>
    <property type="match status" value="1"/>
</dbReference>
<evidence type="ECO:0000256" key="2">
    <source>
        <dbReference type="ARBA" id="ARBA00022840"/>
    </source>
</evidence>
<sequence>MMELTVMFIEGFVCLMLLVLMEHAVMRHWFASANKIEVPASMGVSPDVMAEQNYVHKVLERHDLSKPSLLALDLKKSYDRFVALRGVSFHVDPGETLAVLGMLGSGKSTLLDVLSGIQPPSGGVAYIGDVSLGDVARWEKSIGLCPDYDAFLGRLTVRQTLTMYAYIRGVQHHSRATLVEHLFALLNLTDVAEDTIDNCSASNRRKLAVAVAIVGLPPVLLLDDPATGLDPFAKRTIYKSVQVLRQLSKSAVLLVTTSLCDAIIMSDRMAIMVDGLFRSIGPLAELQSRHCRGFVLKLKLKPEAYGNPAAWKAVDGAVKSALPSAAFSGQLTAFVEYEIDRLPPWNDMARILTDLKQHLGEYVFDVCLSEVTLEHVILKIAKYQVASARVPTVTS</sequence>
<evidence type="ECO:0000256" key="1">
    <source>
        <dbReference type="ARBA" id="ARBA00022741"/>
    </source>
</evidence>
<accession>A0AAQ4DRT0</accession>
<dbReference type="Pfam" id="PF00005">
    <property type="entry name" value="ABC_tran"/>
    <property type="match status" value="1"/>
</dbReference>
<dbReference type="GO" id="GO:0140359">
    <property type="term" value="F:ABC-type transporter activity"/>
    <property type="evidence" value="ECO:0007669"/>
    <property type="project" value="InterPro"/>
</dbReference>
<dbReference type="GO" id="GO:0016020">
    <property type="term" value="C:membrane"/>
    <property type="evidence" value="ECO:0007669"/>
    <property type="project" value="InterPro"/>
</dbReference>
<organism evidence="4 5">
    <name type="scientific">Amblyomma americanum</name>
    <name type="common">Lone star tick</name>
    <dbReference type="NCBI Taxonomy" id="6943"/>
    <lineage>
        <taxon>Eukaryota</taxon>
        <taxon>Metazoa</taxon>
        <taxon>Ecdysozoa</taxon>
        <taxon>Arthropoda</taxon>
        <taxon>Chelicerata</taxon>
        <taxon>Arachnida</taxon>
        <taxon>Acari</taxon>
        <taxon>Parasitiformes</taxon>
        <taxon>Ixodida</taxon>
        <taxon>Ixodoidea</taxon>
        <taxon>Ixodidae</taxon>
        <taxon>Amblyomminae</taxon>
        <taxon>Amblyomma</taxon>
    </lineage>
</organism>